<organism evidence="4 5">
    <name type="scientific">Polyangium fumosum</name>
    <dbReference type="NCBI Taxonomy" id="889272"/>
    <lineage>
        <taxon>Bacteria</taxon>
        <taxon>Pseudomonadati</taxon>
        <taxon>Myxococcota</taxon>
        <taxon>Polyangia</taxon>
        <taxon>Polyangiales</taxon>
        <taxon>Polyangiaceae</taxon>
        <taxon>Polyangium</taxon>
    </lineage>
</organism>
<dbReference type="CDD" id="cd00093">
    <property type="entry name" value="HTH_XRE"/>
    <property type="match status" value="1"/>
</dbReference>
<feature type="region of interest" description="Disordered" evidence="2">
    <location>
        <begin position="115"/>
        <end position="137"/>
    </location>
</feature>
<dbReference type="Gene3D" id="1.10.260.40">
    <property type="entry name" value="lambda repressor-like DNA-binding domains"/>
    <property type="match status" value="1"/>
</dbReference>
<evidence type="ECO:0000313" key="5">
    <source>
        <dbReference type="Proteomes" id="UP000309215"/>
    </source>
</evidence>
<dbReference type="OrthoDB" id="5296120at2"/>
<comment type="caution">
    <text evidence="4">The sequence shown here is derived from an EMBL/GenBank/DDBJ whole genome shotgun (WGS) entry which is preliminary data.</text>
</comment>
<evidence type="ECO:0000313" key="4">
    <source>
        <dbReference type="EMBL" id="TKC99896.1"/>
    </source>
</evidence>
<dbReference type="PROSITE" id="PS50943">
    <property type="entry name" value="HTH_CROC1"/>
    <property type="match status" value="1"/>
</dbReference>
<gene>
    <name evidence="4" type="ORF">E8A74_36405</name>
</gene>
<proteinExistence type="predicted"/>
<accession>A0A4V5PNB1</accession>
<keyword evidence="1" id="KW-0238">DNA-binding</keyword>
<feature type="domain" description="HTH cro/C1-type" evidence="3">
    <location>
        <begin position="18"/>
        <end position="80"/>
    </location>
</feature>
<protein>
    <submittedName>
        <fullName evidence="4">XRE family transcriptional regulator</fullName>
    </submittedName>
</protein>
<dbReference type="GO" id="GO:0003677">
    <property type="term" value="F:DNA binding"/>
    <property type="evidence" value="ECO:0007669"/>
    <property type="project" value="UniProtKB-KW"/>
</dbReference>
<dbReference type="GO" id="GO:0003700">
    <property type="term" value="F:DNA-binding transcription factor activity"/>
    <property type="evidence" value="ECO:0007669"/>
    <property type="project" value="TreeGrafter"/>
</dbReference>
<dbReference type="InterPro" id="IPR010982">
    <property type="entry name" value="Lambda_DNA-bd_dom_sf"/>
</dbReference>
<dbReference type="GO" id="GO:0005829">
    <property type="term" value="C:cytosol"/>
    <property type="evidence" value="ECO:0007669"/>
    <property type="project" value="TreeGrafter"/>
</dbReference>
<reference evidence="4 5" key="1">
    <citation type="submission" date="2019-04" db="EMBL/GenBank/DDBJ databases">
        <authorList>
            <person name="Li Y."/>
            <person name="Wang J."/>
        </authorList>
    </citation>
    <scope>NUCLEOTIDE SEQUENCE [LARGE SCALE GENOMIC DNA]</scope>
    <source>
        <strain evidence="4 5">DSM 14668</strain>
    </source>
</reference>
<dbReference type="PANTHER" id="PTHR46797:SF1">
    <property type="entry name" value="METHYLPHOSPHONATE SYNTHASE"/>
    <property type="match status" value="1"/>
</dbReference>
<evidence type="ECO:0000256" key="2">
    <source>
        <dbReference type="SAM" id="MobiDB-lite"/>
    </source>
</evidence>
<dbReference type="SUPFAM" id="SSF47413">
    <property type="entry name" value="lambda repressor-like DNA-binding domains"/>
    <property type="match status" value="1"/>
</dbReference>
<dbReference type="PANTHER" id="PTHR46797">
    <property type="entry name" value="HTH-TYPE TRANSCRIPTIONAL REGULATOR"/>
    <property type="match status" value="1"/>
</dbReference>
<dbReference type="RefSeq" id="WP_136933697.1">
    <property type="nucleotide sequence ID" value="NZ_SSMQ01000052.1"/>
</dbReference>
<dbReference type="Proteomes" id="UP000309215">
    <property type="component" value="Unassembled WGS sequence"/>
</dbReference>
<dbReference type="EMBL" id="SSMQ01000052">
    <property type="protein sequence ID" value="TKC99896.1"/>
    <property type="molecule type" value="Genomic_DNA"/>
</dbReference>
<dbReference type="InterPro" id="IPR001387">
    <property type="entry name" value="Cro/C1-type_HTH"/>
</dbReference>
<sequence>MPRRVRPKKLFLTIGERVKTFRLAAGLTQEEVAEGHAPGESLANKGHISSIEHGLANPTVETLQRIAEALEGLDVELVDLVVSPDESPRHAVIALSRTLPDEVLEEILAKYGPLPDLAPRKRKRTHHRASGARPKAR</sequence>
<name>A0A4V5PNB1_9BACT</name>
<dbReference type="Pfam" id="PF01381">
    <property type="entry name" value="HTH_3"/>
    <property type="match status" value="1"/>
</dbReference>
<feature type="compositionally biased region" description="Basic residues" evidence="2">
    <location>
        <begin position="120"/>
        <end position="137"/>
    </location>
</feature>
<dbReference type="AlphaFoldDB" id="A0A4V5PNB1"/>
<evidence type="ECO:0000259" key="3">
    <source>
        <dbReference type="PROSITE" id="PS50943"/>
    </source>
</evidence>
<dbReference type="InterPro" id="IPR050807">
    <property type="entry name" value="TransReg_Diox_bact_type"/>
</dbReference>
<evidence type="ECO:0000256" key="1">
    <source>
        <dbReference type="ARBA" id="ARBA00023125"/>
    </source>
</evidence>
<dbReference type="SMART" id="SM00530">
    <property type="entry name" value="HTH_XRE"/>
    <property type="match status" value="1"/>
</dbReference>
<keyword evidence="5" id="KW-1185">Reference proteome</keyword>